<dbReference type="InterPro" id="IPR032820">
    <property type="entry name" value="ATPase_put"/>
</dbReference>
<dbReference type="Pfam" id="PF09527">
    <property type="entry name" value="ATPase_gene1"/>
    <property type="match status" value="1"/>
</dbReference>
<dbReference type="RefSeq" id="WP_072283932.1">
    <property type="nucleotide sequence ID" value="NZ_CP015519.1"/>
</dbReference>
<sequence length="123" mass="14382">MSPDEQPRRRGGKPLAEEQFRRRLVARRSRFLRARQQGERPSWFGLGMFGLVGWSVAVPTVSLTALGVWIDRRWPGPYSWTLMLLVIGMALGCLNAWVWVSRERSEITRDRDEPQEEDRNDRD</sequence>
<keyword evidence="1" id="KW-0472">Membrane</keyword>
<dbReference type="OrthoDB" id="466056at2"/>
<name>A0A1L3GPV5_9BACT</name>
<evidence type="ECO:0000256" key="1">
    <source>
        <dbReference type="SAM" id="Phobius"/>
    </source>
</evidence>
<dbReference type="STRING" id="1842532.A7E78_09040"/>
<keyword evidence="1" id="KW-1133">Transmembrane helix</keyword>
<dbReference type="KEGG" id="pef:A7E78_09040"/>
<feature type="transmembrane region" description="Helical" evidence="1">
    <location>
        <begin position="82"/>
        <end position="100"/>
    </location>
</feature>
<dbReference type="EMBL" id="CP015519">
    <property type="protein sequence ID" value="APG27969.1"/>
    <property type="molecule type" value="Genomic_DNA"/>
</dbReference>
<evidence type="ECO:0000313" key="3">
    <source>
        <dbReference type="Proteomes" id="UP000182517"/>
    </source>
</evidence>
<keyword evidence="3" id="KW-1185">Reference proteome</keyword>
<feature type="transmembrane region" description="Helical" evidence="1">
    <location>
        <begin position="43"/>
        <end position="70"/>
    </location>
</feature>
<dbReference type="InterPro" id="IPR011744">
    <property type="entry name" value="ATPase_gene1"/>
</dbReference>
<protein>
    <submittedName>
        <fullName evidence="2">F0F1 ATP synthase subunit</fullName>
    </submittedName>
</protein>
<dbReference type="NCBIfam" id="TIGR02230">
    <property type="entry name" value="ATPase_gene1"/>
    <property type="match status" value="1"/>
</dbReference>
<organism evidence="2 3">
    <name type="scientific">Syntrophotalea acetylenivorans</name>
    <dbReference type="NCBI Taxonomy" id="1842532"/>
    <lineage>
        <taxon>Bacteria</taxon>
        <taxon>Pseudomonadati</taxon>
        <taxon>Thermodesulfobacteriota</taxon>
        <taxon>Desulfuromonadia</taxon>
        <taxon>Desulfuromonadales</taxon>
        <taxon>Syntrophotaleaceae</taxon>
        <taxon>Syntrophotalea</taxon>
    </lineage>
</organism>
<dbReference type="Proteomes" id="UP000182517">
    <property type="component" value="Chromosome"/>
</dbReference>
<proteinExistence type="predicted"/>
<keyword evidence="1" id="KW-0812">Transmembrane</keyword>
<accession>A0A1L3GPV5</accession>
<evidence type="ECO:0000313" key="2">
    <source>
        <dbReference type="EMBL" id="APG27969.1"/>
    </source>
</evidence>
<gene>
    <name evidence="2" type="ORF">A7E78_09040</name>
</gene>
<reference evidence="2 3" key="1">
    <citation type="journal article" date="2017" name="Genome Announc.">
        <title>Complete Genome Sequences of Two Acetylene-Fermenting Pelobacter acetylenicus Strains.</title>
        <authorList>
            <person name="Sutton J.M."/>
            <person name="Baesman S.M."/>
            <person name="Fierst J.L."/>
            <person name="Poret-Peterson A.T."/>
            <person name="Oremland R.S."/>
            <person name="Dunlap D.S."/>
            <person name="Akob D.M."/>
        </authorList>
    </citation>
    <scope>NUCLEOTIDE SEQUENCE [LARGE SCALE GENOMIC DNA]</scope>
    <source>
        <strain evidence="2 3">SFB93</strain>
    </source>
</reference>
<dbReference type="AlphaFoldDB" id="A0A1L3GPV5"/>